<organism evidence="1 2">
    <name type="scientific">Tetrabaena socialis</name>
    <dbReference type="NCBI Taxonomy" id="47790"/>
    <lineage>
        <taxon>Eukaryota</taxon>
        <taxon>Viridiplantae</taxon>
        <taxon>Chlorophyta</taxon>
        <taxon>core chlorophytes</taxon>
        <taxon>Chlorophyceae</taxon>
        <taxon>CS clade</taxon>
        <taxon>Chlamydomonadales</taxon>
        <taxon>Tetrabaenaceae</taxon>
        <taxon>Tetrabaena</taxon>
    </lineage>
</organism>
<dbReference type="EMBL" id="PGGS01000142">
    <property type="protein sequence ID" value="PNH08153.1"/>
    <property type="molecule type" value="Genomic_DNA"/>
</dbReference>
<keyword evidence="2" id="KW-1185">Reference proteome</keyword>
<reference evidence="1 2" key="1">
    <citation type="journal article" date="2017" name="Mol. Biol. Evol.">
        <title>The 4-celled Tetrabaena socialis nuclear genome reveals the essential components for genetic control of cell number at the origin of multicellularity in the volvocine lineage.</title>
        <authorList>
            <person name="Featherston J."/>
            <person name="Arakaki Y."/>
            <person name="Hanschen E.R."/>
            <person name="Ferris P.J."/>
            <person name="Michod R.E."/>
            <person name="Olson B.J.S.C."/>
            <person name="Nozaki H."/>
            <person name="Durand P.M."/>
        </authorList>
    </citation>
    <scope>NUCLEOTIDE SEQUENCE [LARGE SCALE GENOMIC DNA]</scope>
    <source>
        <strain evidence="1 2">NIES-571</strain>
    </source>
</reference>
<evidence type="ECO:0000313" key="1">
    <source>
        <dbReference type="EMBL" id="PNH08153.1"/>
    </source>
</evidence>
<comment type="caution">
    <text evidence="1">The sequence shown here is derived from an EMBL/GenBank/DDBJ whole genome shotgun (WGS) entry which is preliminary data.</text>
</comment>
<gene>
    <name evidence="1" type="ORF">TSOC_005319</name>
</gene>
<accession>A0A2J8A6P1</accession>
<proteinExistence type="predicted"/>
<dbReference type="Proteomes" id="UP000236333">
    <property type="component" value="Unassembled WGS sequence"/>
</dbReference>
<sequence>MASATAAAAEAIGLGPAHDEASYVSPHARNKITYKLMHMGEGRCNTLIDDYNMCIKGKTLGQLLCKGQYQASQDCMHR</sequence>
<dbReference type="AlphaFoldDB" id="A0A2J8A6P1"/>
<name>A0A2J8A6P1_9CHLO</name>
<protein>
    <submittedName>
        <fullName evidence="1">Uncharacterized protein</fullName>
    </submittedName>
</protein>
<evidence type="ECO:0000313" key="2">
    <source>
        <dbReference type="Proteomes" id="UP000236333"/>
    </source>
</evidence>
<dbReference type="OrthoDB" id="6224010at2759"/>